<dbReference type="Proteomes" id="UP000324800">
    <property type="component" value="Unassembled WGS sequence"/>
</dbReference>
<dbReference type="AlphaFoldDB" id="A0A5J4RM53"/>
<reference evidence="2 3" key="1">
    <citation type="submission" date="2019-03" db="EMBL/GenBank/DDBJ databases">
        <title>Single cell metagenomics reveals metabolic interactions within the superorganism composed of flagellate Streblomastix strix and complex community of Bacteroidetes bacteria on its surface.</title>
        <authorList>
            <person name="Treitli S.C."/>
            <person name="Kolisko M."/>
            <person name="Husnik F."/>
            <person name="Keeling P."/>
            <person name="Hampl V."/>
        </authorList>
    </citation>
    <scope>NUCLEOTIDE SEQUENCE [LARGE SCALE GENOMIC DNA]</scope>
    <source>
        <strain evidence="2">ST1C</strain>
    </source>
</reference>
<feature type="compositionally biased region" description="Basic and acidic residues" evidence="1">
    <location>
        <begin position="84"/>
        <end position="98"/>
    </location>
</feature>
<accession>A0A5J4RM53</accession>
<sequence>MKEEEDLNNQSKELIKKRAEMEEKRFEKNKNNQVKIEFTFNNFLRSSRRKKYELDRQNKIDREENEEKKRKEKFDQRRRKKQKMREERKKRIVDEQKKGLITFRSQSVSNSSDSQYSDRTLSDIDENENEYQFENQNNNNENDAQNQTLKSESKKEQTINKKKKWKPTGLEFAIKQAQKVGDPLKKDVIERLANTQITRGNTVENKAQSQSPLKDRLTDMKQKRREREIKDMEKNY</sequence>
<gene>
    <name evidence="2" type="ORF">EZS28_053041</name>
</gene>
<protein>
    <submittedName>
        <fullName evidence="2">Uncharacterized protein</fullName>
    </submittedName>
</protein>
<comment type="caution">
    <text evidence="2">The sequence shown here is derived from an EMBL/GenBank/DDBJ whole genome shotgun (WGS) entry which is preliminary data.</text>
</comment>
<proteinExistence type="predicted"/>
<feature type="region of interest" description="Disordered" evidence="1">
    <location>
        <begin position="199"/>
        <end position="236"/>
    </location>
</feature>
<evidence type="ECO:0000256" key="1">
    <source>
        <dbReference type="SAM" id="MobiDB-lite"/>
    </source>
</evidence>
<feature type="compositionally biased region" description="Basic and acidic residues" evidence="1">
    <location>
        <begin position="213"/>
        <end position="236"/>
    </location>
</feature>
<dbReference type="EMBL" id="SNRW01041942">
    <property type="protein sequence ID" value="KAA6334654.1"/>
    <property type="molecule type" value="Genomic_DNA"/>
</dbReference>
<feature type="region of interest" description="Disordered" evidence="1">
    <location>
        <begin position="47"/>
        <end position="164"/>
    </location>
</feature>
<organism evidence="2 3">
    <name type="scientific">Streblomastix strix</name>
    <dbReference type="NCBI Taxonomy" id="222440"/>
    <lineage>
        <taxon>Eukaryota</taxon>
        <taxon>Metamonada</taxon>
        <taxon>Preaxostyla</taxon>
        <taxon>Oxymonadida</taxon>
        <taxon>Streblomastigidae</taxon>
        <taxon>Streblomastix</taxon>
    </lineage>
</organism>
<feature type="compositionally biased region" description="Low complexity" evidence="1">
    <location>
        <begin position="132"/>
        <end position="147"/>
    </location>
</feature>
<evidence type="ECO:0000313" key="2">
    <source>
        <dbReference type="EMBL" id="KAA6334654.1"/>
    </source>
</evidence>
<name>A0A5J4RM53_9EUKA</name>
<feature type="compositionally biased region" description="Polar residues" evidence="1">
    <location>
        <begin position="199"/>
        <end position="212"/>
    </location>
</feature>
<feature type="compositionally biased region" description="Low complexity" evidence="1">
    <location>
        <begin position="105"/>
        <end position="118"/>
    </location>
</feature>
<evidence type="ECO:0000313" key="3">
    <source>
        <dbReference type="Proteomes" id="UP000324800"/>
    </source>
</evidence>
<feature type="compositionally biased region" description="Basic and acidic residues" evidence="1">
    <location>
        <begin position="52"/>
        <end position="75"/>
    </location>
</feature>